<keyword evidence="2" id="KW-1185">Reference proteome</keyword>
<dbReference type="EMBL" id="CP001392">
    <property type="protein sequence ID" value="ACM31929.1"/>
    <property type="molecule type" value="Genomic_DNA"/>
</dbReference>
<dbReference type="SUPFAM" id="SSF53187">
    <property type="entry name" value="Zn-dependent exopeptidases"/>
    <property type="match status" value="2"/>
</dbReference>
<reference evidence="1 2" key="1">
    <citation type="journal article" date="2010" name="J. Bacteriol.">
        <title>Completed genome sequence of the anaerobic iron-oxidizing bacterium Acidovorax ebreus strain TPSY.</title>
        <authorList>
            <person name="Byrne-Bailey K.G."/>
            <person name="Weber K.A."/>
            <person name="Chair A.H."/>
            <person name="Bose S."/>
            <person name="Knox T."/>
            <person name="Spanbauer T.L."/>
            <person name="Chertkov O."/>
            <person name="Coates J.D."/>
        </authorList>
    </citation>
    <scope>NUCLEOTIDE SEQUENCE [LARGE SCALE GENOMIC DNA]</scope>
    <source>
        <strain evidence="1 2">TPSY</strain>
    </source>
</reference>
<organism evidence="1 2">
    <name type="scientific">Acidovorax ebreus (strain TPSY)</name>
    <name type="common">Diaphorobacter sp. (strain TPSY)</name>
    <dbReference type="NCBI Taxonomy" id="535289"/>
    <lineage>
        <taxon>Bacteria</taxon>
        <taxon>Pseudomonadati</taxon>
        <taxon>Pseudomonadota</taxon>
        <taxon>Betaproteobacteria</taxon>
        <taxon>Burkholderiales</taxon>
        <taxon>Comamonadaceae</taxon>
        <taxon>Diaphorobacter</taxon>
    </lineage>
</organism>
<dbReference type="Gene3D" id="3.40.630.10">
    <property type="entry name" value="Zn peptidases"/>
    <property type="match status" value="1"/>
</dbReference>
<dbReference type="Proteomes" id="UP000000450">
    <property type="component" value="Chromosome"/>
</dbReference>
<accession>A0A9J9U9D2</accession>
<evidence type="ECO:0000313" key="2">
    <source>
        <dbReference type="Proteomes" id="UP000000450"/>
    </source>
</evidence>
<name>A0A9J9U9D2_ACIET</name>
<gene>
    <name evidence="1" type="ordered locus">Dtpsy_0445</name>
</gene>
<dbReference type="InterPro" id="IPR021259">
    <property type="entry name" value="DUF2817"/>
</dbReference>
<dbReference type="KEGG" id="dia:Dtpsy_0445"/>
<proteinExistence type="predicted"/>
<dbReference type="AlphaFoldDB" id="A0A9J9U9D2"/>
<evidence type="ECO:0008006" key="3">
    <source>
        <dbReference type="Google" id="ProtNLM"/>
    </source>
</evidence>
<sequence>MIGIPQAFAARYAQARAQFVGAAAVAGLALQPQVHPLCGPNGETLALDVVREGPLDAPRLLIVSSGCHGVEGLCGSGVQVFALQDGEWRAKARAQRVAVLYLHALNPYGFAHLRRVTHENVDLNRNFVDFSQPLPANPAYSALHPVLLPPEWPPSEANTQALLGLLNTHGLQALQAAITRGQYQHPDGLYFGGTAPTWSNRTLRSVLRREGARAERIAWVDLHTGLGPSGHGERIHAGRDEAQALARARRWWDGGGATPVTSTEDGSSTSAPLTGLMCNSAYDECPQAEVTALTLEFGTQPASAVLQALRADHWLHRHPEASPALAARVHAQMREAFYTDTDAWKGQVISQARQVLFQAVDGLCMA</sequence>
<dbReference type="Pfam" id="PF10994">
    <property type="entry name" value="DUF2817"/>
    <property type="match status" value="1"/>
</dbReference>
<protein>
    <recommendedName>
        <fullName evidence="3">DUF2817 domain-containing protein</fullName>
    </recommendedName>
</protein>
<dbReference type="CDD" id="cd06233">
    <property type="entry name" value="M14-like"/>
    <property type="match status" value="1"/>
</dbReference>
<evidence type="ECO:0000313" key="1">
    <source>
        <dbReference type="EMBL" id="ACM31929.1"/>
    </source>
</evidence>
<dbReference type="RefSeq" id="WP_012655486.1">
    <property type="nucleotide sequence ID" value="NC_011992.1"/>
</dbReference>